<comment type="subcellular location">
    <subcellularLocation>
        <location evidence="4">Plastid</location>
        <location evidence="4">Chloroplast</location>
    </subcellularLocation>
</comment>
<evidence type="ECO:0000256" key="4">
    <source>
        <dbReference type="HAMAP-Rule" id="MF_01369"/>
    </source>
</evidence>
<dbReference type="GO" id="GO:0009507">
    <property type="term" value="C:chloroplast"/>
    <property type="evidence" value="ECO:0007669"/>
    <property type="project" value="UniProtKB-SubCell"/>
</dbReference>
<organism evidence="5">
    <name type="scientific">Lepocinclis playfairiana</name>
    <dbReference type="NCBI Taxonomy" id="1403386"/>
    <lineage>
        <taxon>Eukaryota</taxon>
        <taxon>Discoba</taxon>
        <taxon>Euglenozoa</taxon>
        <taxon>Euglenida</taxon>
        <taxon>Spirocuta</taxon>
        <taxon>Euglenophyceae</taxon>
        <taxon>Euglenales</taxon>
        <taxon>Phacaceae</taxon>
        <taxon>Lepocinclis</taxon>
    </lineage>
</organism>
<reference evidence="5" key="1">
    <citation type="journal article" date="2018" name="Sci. Rep.">
        <title>Dynamic evolution of inverted repeats in Euglenophyta plastid genomes.</title>
        <authorList>
            <person name="Karnkowska A."/>
            <person name="Bennett M.S."/>
            <person name="Triemer R.E."/>
        </authorList>
    </citation>
    <scope>NUCLEOTIDE SEQUENCE</scope>
</reference>
<dbReference type="Gene3D" id="3.30.70.330">
    <property type="match status" value="1"/>
</dbReference>
<keyword evidence="3 4" id="KW-0687">Ribonucleoprotein</keyword>
<comment type="similarity">
    <text evidence="1 4">Belongs to the universal ribosomal protein uL23 family.</text>
</comment>
<dbReference type="GO" id="GO:0005840">
    <property type="term" value="C:ribosome"/>
    <property type="evidence" value="ECO:0007669"/>
    <property type="project" value="UniProtKB-KW"/>
</dbReference>
<dbReference type="HAMAP" id="MF_01369_B">
    <property type="entry name" value="Ribosomal_uL23_B"/>
    <property type="match status" value="1"/>
</dbReference>
<dbReference type="GO" id="GO:0019843">
    <property type="term" value="F:rRNA binding"/>
    <property type="evidence" value="ECO:0007669"/>
    <property type="project" value="UniProtKB-UniRule"/>
</dbReference>
<keyword evidence="4" id="KW-0694">RNA-binding</keyword>
<comment type="function">
    <text evidence="4">Binds to 23S rRNA.</text>
</comment>
<dbReference type="AlphaFoldDB" id="A0A3G3LLH4"/>
<dbReference type="InterPro" id="IPR013025">
    <property type="entry name" value="Ribosomal_uL23-like"/>
</dbReference>
<evidence type="ECO:0000256" key="1">
    <source>
        <dbReference type="ARBA" id="ARBA00006700"/>
    </source>
</evidence>
<evidence type="ECO:0000313" key="5">
    <source>
        <dbReference type="EMBL" id="AYQ93563.1"/>
    </source>
</evidence>
<dbReference type="InterPro" id="IPR012677">
    <property type="entry name" value="Nucleotide-bd_a/b_plait_sf"/>
</dbReference>
<keyword evidence="4" id="KW-0699">rRNA-binding</keyword>
<evidence type="ECO:0000256" key="2">
    <source>
        <dbReference type="ARBA" id="ARBA00022980"/>
    </source>
</evidence>
<dbReference type="GO" id="GO:1990904">
    <property type="term" value="C:ribonucleoprotein complex"/>
    <property type="evidence" value="ECO:0007669"/>
    <property type="project" value="UniProtKB-KW"/>
</dbReference>
<protein>
    <recommendedName>
        <fullName evidence="4">Large ribosomal subunit protein uL23c</fullName>
    </recommendedName>
</protein>
<keyword evidence="2 4" id="KW-0689">Ribosomal protein</keyword>
<keyword evidence="5" id="KW-0934">Plastid</keyword>
<dbReference type="Pfam" id="PF00276">
    <property type="entry name" value="Ribosomal_L23"/>
    <property type="match status" value="1"/>
</dbReference>
<evidence type="ECO:0000256" key="3">
    <source>
        <dbReference type="ARBA" id="ARBA00023274"/>
    </source>
</evidence>
<accession>A0A3G3LLH4</accession>
<dbReference type="GO" id="GO:0006412">
    <property type="term" value="P:translation"/>
    <property type="evidence" value="ECO:0007669"/>
    <property type="project" value="UniProtKB-UniRule"/>
</dbReference>
<name>A0A3G3LLH4_9EUGL</name>
<dbReference type="InterPro" id="IPR012678">
    <property type="entry name" value="Ribosomal_uL23/eL15/eS24_sf"/>
</dbReference>
<sequence length="94" mass="10781">MSDIDLIKYPVFTDKSKTLLKENKYVFLVDASLTKSSMKNLIETLFNVQVISVNSLILPCKKRGVGKFVGYKSNYKRVILTINNKNSIPYFQNI</sequence>
<proteinExistence type="inferred from homology"/>
<comment type="subunit">
    <text evidence="4">Part of the 50S ribosomal subunit.</text>
</comment>
<dbReference type="EMBL" id="MH898671">
    <property type="protein sequence ID" value="AYQ93563.1"/>
    <property type="molecule type" value="Genomic_DNA"/>
</dbReference>
<dbReference type="SUPFAM" id="SSF54189">
    <property type="entry name" value="Ribosomal proteins S24e, L23 and L15e"/>
    <property type="match status" value="1"/>
</dbReference>
<gene>
    <name evidence="4" type="primary">rpl23</name>
</gene>
<geneLocation type="chloroplast" evidence="5"/>
<keyword evidence="5" id="KW-0150">Chloroplast</keyword>
<dbReference type="PANTHER" id="PTHR11620">
    <property type="entry name" value="60S RIBOSOMAL PROTEIN L23A"/>
    <property type="match status" value="1"/>
</dbReference>
<dbReference type="GO" id="GO:0003735">
    <property type="term" value="F:structural constituent of ribosome"/>
    <property type="evidence" value="ECO:0007669"/>
    <property type="project" value="InterPro"/>
</dbReference>